<dbReference type="PANTHER" id="PTHR34180">
    <property type="entry name" value="PEPTIDASE C45"/>
    <property type="match status" value="1"/>
</dbReference>
<keyword evidence="2" id="KW-0808">Transferase</keyword>
<accession>A0A1H7E3B7</accession>
<evidence type="ECO:0000313" key="3">
    <source>
        <dbReference type="Proteomes" id="UP000198866"/>
    </source>
</evidence>
<dbReference type="InterPro" id="IPR047794">
    <property type="entry name" value="C45_proenzyme-like"/>
</dbReference>
<evidence type="ECO:0000313" key="2">
    <source>
        <dbReference type="EMBL" id="SEK07597.1"/>
    </source>
</evidence>
<dbReference type="Gene3D" id="3.60.60.10">
    <property type="entry name" value="Penicillin V Acylase, Chain A"/>
    <property type="match status" value="1"/>
</dbReference>
<dbReference type="InterPro" id="IPR005079">
    <property type="entry name" value="Peptidase_C45_hydrolase"/>
</dbReference>
<dbReference type="STRING" id="667676.SAMN05192539_103912"/>
<sequence>MSNNFAHMPALGFIEISGSPYEAGQALGRFGADAVHRHLVHTPAWRNVMQWRGTPMAAAMAAHAQQRFPRIWSELQGLADGLGVPFNDLFLWNCRGDVWAASPDGCTTVQLPLAAEKRISHNEDGDPGFAGHCALAGCRIDGSPGFAAFVYPGSLPGHTFAVTDAGLAVTVNNLRQRRVEAGVPRMVLTRAVLDAPSLDAALSVVRDNPRAGGFHLTLGACASPGLLSVEYSAHGVSVREIAQPSLHANHAIHPSMRGFPQVVTDSSRDRQARGDALLNEARNEGRTPDPLAILADTHDASLPIYRADPADPDDENTLATADIVIRASHIEWDVYEQLGGPPRYRLIDGHRQTQNAPHACE</sequence>
<dbReference type="GO" id="GO:0016740">
    <property type="term" value="F:transferase activity"/>
    <property type="evidence" value="ECO:0007669"/>
    <property type="project" value="UniProtKB-KW"/>
</dbReference>
<name>A0A1H7E3B7_9BURK</name>
<dbReference type="PANTHER" id="PTHR34180:SF1">
    <property type="entry name" value="BETA-ALANYL-DOPAMINE_CARCININE HYDROLASE"/>
    <property type="match status" value="1"/>
</dbReference>
<protein>
    <submittedName>
        <fullName evidence="2">Acyl-coenzyme A:6-aminopenicillanic acid acyl-transferase</fullName>
    </submittedName>
</protein>
<dbReference type="AlphaFoldDB" id="A0A1H7E3B7"/>
<keyword evidence="3" id="KW-1185">Reference proteome</keyword>
<dbReference type="InterPro" id="IPR047801">
    <property type="entry name" value="Peptidase_C45"/>
</dbReference>
<reference evidence="3" key="1">
    <citation type="submission" date="2016-10" db="EMBL/GenBank/DDBJ databases">
        <authorList>
            <person name="Varghese N."/>
            <person name="Submissions S."/>
        </authorList>
    </citation>
    <scope>NUCLEOTIDE SEQUENCE [LARGE SCALE GENOMIC DNA]</scope>
    <source>
        <strain evidence="3">LMG 26031</strain>
    </source>
</reference>
<dbReference type="Proteomes" id="UP000198866">
    <property type="component" value="Unassembled WGS sequence"/>
</dbReference>
<feature type="domain" description="Peptidase C45 hydrolase" evidence="1">
    <location>
        <begin position="119"/>
        <end position="324"/>
    </location>
</feature>
<dbReference type="NCBIfam" id="NF040521">
    <property type="entry name" value="C45_proenzyme"/>
    <property type="match status" value="1"/>
</dbReference>
<dbReference type="Pfam" id="PF03417">
    <property type="entry name" value="AAT"/>
    <property type="match status" value="1"/>
</dbReference>
<dbReference type="EMBL" id="FNYE01000039">
    <property type="protein sequence ID" value="SEK07597.1"/>
    <property type="molecule type" value="Genomic_DNA"/>
</dbReference>
<gene>
    <name evidence="2" type="ORF">SAMN05192539_103912</name>
</gene>
<proteinExistence type="predicted"/>
<organism evidence="2 3">
    <name type="scientific">Paraburkholderia diazotrophica</name>
    <dbReference type="NCBI Taxonomy" id="667676"/>
    <lineage>
        <taxon>Bacteria</taxon>
        <taxon>Pseudomonadati</taxon>
        <taxon>Pseudomonadota</taxon>
        <taxon>Betaproteobacteria</taxon>
        <taxon>Burkholderiales</taxon>
        <taxon>Burkholderiaceae</taxon>
        <taxon>Paraburkholderia</taxon>
    </lineage>
</organism>
<evidence type="ECO:0000259" key="1">
    <source>
        <dbReference type="Pfam" id="PF03417"/>
    </source>
</evidence>